<evidence type="ECO:0000313" key="2">
    <source>
        <dbReference type="Proteomes" id="UP000770717"/>
    </source>
</evidence>
<evidence type="ECO:0008006" key="3">
    <source>
        <dbReference type="Google" id="ProtNLM"/>
    </source>
</evidence>
<dbReference type="InterPro" id="IPR001981">
    <property type="entry name" value="Colipase"/>
</dbReference>
<keyword evidence="2" id="KW-1185">Reference proteome</keyword>
<reference evidence="1" key="1">
    <citation type="thesis" date="2020" institute="ProQuest LLC" country="789 East Eisenhower Parkway, Ann Arbor, MI, USA">
        <title>Comparative Genomics and Chromosome Evolution.</title>
        <authorList>
            <person name="Mudd A.B."/>
        </authorList>
    </citation>
    <scope>NUCLEOTIDE SEQUENCE</scope>
    <source>
        <strain evidence="1">HN-11 Male</strain>
        <tissue evidence="1">Kidney and liver</tissue>
    </source>
</reference>
<dbReference type="OrthoDB" id="9826993at2759"/>
<dbReference type="Gene3D" id="2.10.80.10">
    <property type="entry name" value="Lipase, subunit A"/>
    <property type="match status" value="1"/>
</dbReference>
<feature type="non-terminal residue" evidence="1">
    <location>
        <position position="1"/>
    </location>
</feature>
<dbReference type="PROSITE" id="PS51342">
    <property type="entry name" value="COLIPASE_2"/>
    <property type="match status" value="1"/>
</dbReference>
<comment type="caution">
    <text evidence="1">The sequence shown here is derived from an EMBL/GenBank/DDBJ whole genome shotgun (WGS) entry which is preliminary data.</text>
</comment>
<dbReference type="SUPFAM" id="SSF57190">
    <property type="entry name" value="Colipase-like"/>
    <property type="match status" value="1"/>
</dbReference>
<organism evidence="1 2">
    <name type="scientific">Eleutherodactylus coqui</name>
    <name type="common">Puerto Rican coqui</name>
    <dbReference type="NCBI Taxonomy" id="57060"/>
    <lineage>
        <taxon>Eukaryota</taxon>
        <taxon>Metazoa</taxon>
        <taxon>Chordata</taxon>
        <taxon>Craniata</taxon>
        <taxon>Vertebrata</taxon>
        <taxon>Euteleostomi</taxon>
        <taxon>Amphibia</taxon>
        <taxon>Batrachia</taxon>
        <taxon>Anura</taxon>
        <taxon>Neobatrachia</taxon>
        <taxon>Hyloidea</taxon>
        <taxon>Eleutherodactylidae</taxon>
        <taxon>Eleutherodactylinae</taxon>
        <taxon>Eleutherodactylus</taxon>
        <taxon>Eleutherodactylus</taxon>
    </lineage>
</organism>
<dbReference type="GO" id="GO:0005576">
    <property type="term" value="C:extracellular region"/>
    <property type="evidence" value="ECO:0007669"/>
    <property type="project" value="InterPro"/>
</dbReference>
<accession>A0A8J6EDZ4</accession>
<evidence type="ECO:0000313" key="1">
    <source>
        <dbReference type="EMBL" id="KAG9467296.1"/>
    </source>
</evidence>
<dbReference type="GO" id="GO:0016042">
    <property type="term" value="P:lipid catabolic process"/>
    <property type="evidence" value="ECO:0007669"/>
    <property type="project" value="InterPro"/>
</dbReference>
<dbReference type="GO" id="GO:0008047">
    <property type="term" value="F:enzyme activator activity"/>
    <property type="evidence" value="ECO:0007669"/>
    <property type="project" value="InterPro"/>
</dbReference>
<dbReference type="Proteomes" id="UP000770717">
    <property type="component" value="Unassembled WGS sequence"/>
</dbReference>
<proteinExistence type="predicted"/>
<feature type="non-terminal residue" evidence="1">
    <location>
        <position position="82"/>
    </location>
</feature>
<protein>
    <recommendedName>
        <fullName evidence="3">Colipase</fullName>
    </recommendedName>
</protein>
<sequence length="82" mass="8723">KDGDPCIYSADCESRCCHRDSPKGSGKCVLKSSPGVRCYGPNTGDPCFRSHQCNSGCCMPSGSMYNAVCELKHDKTQGCIGP</sequence>
<dbReference type="EMBL" id="WNTK01001478">
    <property type="protein sequence ID" value="KAG9467296.1"/>
    <property type="molecule type" value="Genomic_DNA"/>
</dbReference>
<name>A0A8J6EDZ4_ELECQ</name>
<dbReference type="GO" id="GO:0007586">
    <property type="term" value="P:digestion"/>
    <property type="evidence" value="ECO:0007669"/>
    <property type="project" value="InterPro"/>
</dbReference>
<gene>
    <name evidence="1" type="ORF">GDO78_015207</name>
</gene>
<dbReference type="AlphaFoldDB" id="A0A8J6EDZ4"/>